<accession>A0A8J3UIG6</accession>
<sequence length="186" mass="21335">MINWDTVTTSAITALIVALSVEYFAKPRLEARKERILELLRGRRELKAALISMSVATSILTIELSLDMKPAAYQALRDEQTRQYQRLWEQIQQMVDNIGRYAGPYVWKARDLVIQYVLCLYTVMMSTRTRAEKAATIQSLIKPMAAVMDAAPPWFFWRMPAQIRAWGEVNRLIAAAMQDIPPASER</sequence>
<proteinExistence type="predicted"/>
<comment type="caution">
    <text evidence="1">The sequence shown here is derived from an EMBL/GenBank/DDBJ whole genome shotgun (WGS) entry which is preliminary data.</text>
</comment>
<name>A0A8J3UIG6_9ACTN</name>
<gene>
    <name evidence="1" type="ORF">Psi02_15390</name>
</gene>
<evidence type="ECO:0000313" key="1">
    <source>
        <dbReference type="EMBL" id="GII45115.1"/>
    </source>
</evidence>
<reference evidence="1" key="1">
    <citation type="submission" date="2021-01" db="EMBL/GenBank/DDBJ databases">
        <title>Whole genome shotgun sequence of Planotetraspora silvatica NBRC 100141.</title>
        <authorList>
            <person name="Komaki H."/>
            <person name="Tamura T."/>
        </authorList>
    </citation>
    <scope>NUCLEOTIDE SEQUENCE</scope>
    <source>
        <strain evidence="1">NBRC 100141</strain>
    </source>
</reference>
<dbReference type="AlphaFoldDB" id="A0A8J3UIG6"/>
<dbReference type="RefSeq" id="WP_203972748.1">
    <property type="nucleotide sequence ID" value="NZ_BAAAKY010000022.1"/>
</dbReference>
<organism evidence="1 2">
    <name type="scientific">Planotetraspora silvatica</name>
    <dbReference type="NCBI Taxonomy" id="234614"/>
    <lineage>
        <taxon>Bacteria</taxon>
        <taxon>Bacillati</taxon>
        <taxon>Actinomycetota</taxon>
        <taxon>Actinomycetes</taxon>
        <taxon>Streptosporangiales</taxon>
        <taxon>Streptosporangiaceae</taxon>
        <taxon>Planotetraspora</taxon>
    </lineage>
</organism>
<dbReference type="Proteomes" id="UP000644610">
    <property type="component" value="Unassembled WGS sequence"/>
</dbReference>
<dbReference type="EMBL" id="BOOQ01000008">
    <property type="protein sequence ID" value="GII45115.1"/>
    <property type="molecule type" value="Genomic_DNA"/>
</dbReference>
<evidence type="ECO:0000313" key="2">
    <source>
        <dbReference type="Proteomes" id="UP000644610"/>
    </source>
</evidence>
<keyword evidence="2" id="KW-1185">Reference proteome</keyword>
<protein>
    <submittedName>
        <fullName evidence="1">Uncharacterized protein</fullName>
    </submittedName>
</protein>